<dbReference type="InterPro" id="IPR019734">
    <property type="entry name" value="TPR_rpt"/>
</dbReference>
<gene>
    <name evidence="3" type="ORF">EC973_001559</name>
</gene>
<dbReference type="EMBL" id="JABAYA010000138">
    <property type="protein sequence ID" value="KAF7723834.1"/>
    <property type="molecule type" value="Genomic_DNA"/>
</dbReference>
<sequence length="1211" mass="139345">MDNLLNDSENDPTFMQAAVAQYVESNGGSVRSKIEETTYFVMYVTYRELIFDPKFVKATVSFKEAVAKALGMETKDKKYKELQTVFQRFGYFYPSSISLGGSILYPTKSRSLSDTLSFEEEIQAIDTMLSSSRRQDVHTLGGDINLTGCQNWIDSVRVNQSRIRFKKLRPLYELLDDPQRMEVLQLYDEHKQGSGEPILLPKGIHFDGAEAEDQAIELSNETTVFRMIMTRNMSDNPGVECTKRYGKDAKDVENYSSLDISSGTGLPGSLEFALASQGAYKERNARQKYDHNINQDQLYDLAYVTYKELYLPDQCIQLTNEFKKAIDNALQVGNLDSSTYGALQDVFQKFGYYYPARLQIGGRLILKTPPHGQNQQEVVHHMNVRKRYEHYKELYAKKSEKINEVSKSQVIPKRIEPKKHEQEHVMSTNNELVARNTQIITREAVTKEISKLVAQTERLNAAGGNSLCLLTNDMKGWIESLKDNQFVTQRGKLRPLYKLLDRERRHQVETTYRNMFNADDRVAYNSPLKTVMYEGISTDAFRPNSRDVSISTEPLFEQLLSRTFPDNGTAIEFCRLACAAWGFSIVEERITDKFICVYCSHSGATKDTAAQSHYGQRDTHLCQWGIALSKKNESWCFQKFPDSDEAVHNHRLKSQDEEELIMRASSHNMQESVIIKLEHAIPSDRHSTYIEHIKYGDMVYIKLIDSGPAAAMYMMDDTALIQGLKLSKPVLRPRMSWERQYVSASECLEASIKSGYLKLETDKEGTEDLLRRLKDSDSDYLWRVLRYPSDHNNTQQHDLNQLTDDINATKPLSFLAKKKGIGLGIHTNNSFWMFNHCYLDFSDYVLKGDFVLFESQAAFECSYRMYLYLANGKRQCVLVKGPNKPGYHQIGWHIIKTFSSSQSRPQWKTTLAMIDELRAGGYKFKDWQVQELRKRYDWLYDHEDDNSDEEYDKKNSKKNAEDKLSQAPDKEKLIEQLQSEVTQGLQGAHVKLAELYWKDREYRKALDVYEDAILVSEPDAYCKLGSLYQYGFCSEECEIPKNREIAIMYYSIGGFRKLNDATMKVAELYEDDRSTNFKASYRRALRWYERILKFGDVSRAWLAIGRIKHALARATDNPIEANELREGAFQAFVKVAGVVPYAKFMIAMYHLYGWVEQPDSKFAFETLLSLVESGINEVLYAIAECYSQGNGVQRDVTLAAAYKELAKRMNT</sequence>
<dbReference type="Pfam" id="PF08238">
    <property type="entry name" value="Sel1"/>
    <property type="match status" value="4"/>
</dbReference>
<keyword evidence="4" id="KW-1185">Reference proteome</keyword>
<proteinExistence type="predicted"/>
<dbReference type="OrthoDB" id="2384430at2759"/>
<feature type="repeat" description="TPR" evidence="1">
    <location>
        <begin position="986"/>
        <end position="1019"/>
    </location>
</feature>
<accession>A0A8H7EP72</accession>
<dbReference type="SUPFAM" id="SSF81901">
    <property type="entry name" value="HCP-like"/>
    <property type="match status" value="2"/>
</dbReference>
<evidence type="ECO:0000256" key="2">
    <source>
        <dbReference type="SAM" id="MobiDB-lite"/>
    </source>
</evidence>
<evidence type="ECO:0000313" key="4">
    <source>
        <dbReference type="Proteomes" id="UP000605846"/>
    </source>
</evidence>
<dbReference type="Gene3D" id="1.25.40.10">
    <property type="entry name" value="Tetratricopeptide repeat domain"/>
    <property type="match status" value="2"/>
</dbReference>
<comment type="caution">
    <text evidence="3">The sequence shown here is derived from an EMBL/GenBank/DDBJ whole genome shotgun (WGS) entry which is preliminary data.</text>
</comment>
<dbReference type="InterPro" id="IPR006597">
    <property type="entry name" value="Sel1-like"/>
</dbReference>
<dbReference type="AlphaFoldDB" id="A0A8H7EP72"/>
<dbReference type="PROSITE" id="PS50005">
    <property type="entry name" value="TPR"/>
    <property type="match status" value="1"/>
</dbReference>
<reference evidence="3" key="1">
    <citation type="submission" date="2020-01" db="EMBL/GenBank/DDBJ databases">
        <title>Genome Sequencing of Three Apophysomyces-Like Fungal Strains Confirms a Novel Fungal Genus in the Mucoromycota with divergent Burkholderia-like Endosymbiotic Bacteria.</title>
        <authorList>
            <person name="Stajich J.E."/>
            <person name="Macias A.M."/>
            <person name="Carter-House D."/>
            <person name="Lovett B."/>
            <person name="Kasson L.R."/>
            <person name="Berry K."/>
            <person name="Grigoriev I."/>
            <person name="Chang Y."/>
            <person name="Spatafora J."/>
            <person name="Kasson M.T."/>
        </authorList>
    </citation>
    <scope>NUCLEOTIDE SEQUENCE</scope>
    <source>
        <strain evidence="3">NRRL A-21654</strain>
    </source>
</reference>
<organism evidence="3 4">
    <name type="scientific">Apophysomyces ossiformis</name>
    <dbReference type="NCBI Taxonomy" id="679940"/>
    <lineage>
        <taxon>Eukaryota</taxon>
        <taxon>Fungi</taxon>
        <taxon>Fungi incertae sedis</taxon>
        <taxon>Mucoromycota</taxon>
        <taxon>Mucoromycotina</taxon>
        <taxon>Mucoromycetes</taxon>
        <taxon>Mucorales</taxon>
        <taxon>Mucorineae</taxon>
        <taxon>Mucoraceae</taxon>
        <taxon>Apophysomyces</taxon>
    </lineage>
</organism>
<protein>
    <submittedName>
        <fullName evidence="3">Uncharacterized protein</fullName>
    </submittedName>
</protein>
<feature type="region of interest" description="Disordered" evidence="2">
    <location>
        <begin position="946"/>
        <end position="968"/>
    </location>
</feature>
<dbReference type="InterPro" id="IPR011990">
    <property type="entry name" value="TPR-like_helical_dom_sf"/>
</dbReference>
<name>A0A8H7EP72_9FUNG</name>
<keyword evidence="1" id="KW-0802">TPR repeat</keyword>
<dbReference type="Proteomes" id="UP000605846">
    <property type="component" value="Unassembled WGS sequence"/>
</dbReference>
<evidence type="ECO:0000256" key="1">
    <source>
        <dbReference type="PROSITE-ProRule" id="PRU00339"/>
    </source>
</evidence>
<evidence type="ECO:0000313" key="3">
    <source>
        <dbReference type="EMBL" id="KAF7723834.1"/>
    </source>
</evidence>
<feature type="compositionally biased region" description="Basic and acidic residues" evidence="2">
    <location>
        <begin position="951"/>
        <end position="968"/>
    </location>
</feature>